<dbReference type="KEGG" id="rrd:RradSPS_0621"/>
<accession>A0A023X1G3</accession>
<reference evidence="3 5" key="1">
    <citation type="submission" date="2014-03" db="EMBL/GenBank/DDBJ databases">
        <title>Complete genome sequence of the Radio-Resistant Rubrobacter radiotolerans RSPS-4.</title>
        <authorList>
            <person name="Egas C.C."/>
            <person name="Barroso C.C."/>
            <person name="Froufe H.J.C."/>
            <person name="Pacheco J.J."/>
            <person name="Albuquerque L.L."/>
            <person name="da Costa M.M.S."/>
        </authorList>
    </citation>
    <scope>NUCLEOTIDE SEQUENCE [LARGE SCALE GENOMIC DNA]</scope>
    <source>
        <strain evidence="3 5">RSPS-4</strain>
    </source>
</reference>
<proteinExistence type="inferred from homology"/>
<dbReference type="HOGENOM" id="CLU_009834_7_2_11"/>
<dbReference type="Gene3D" id="3.90.226.10">
    <property type="entry name" value="2-enoyl-CoA Hydratase, Chain A, domain 1"/>
    <property type="match status" value="1"/>
</dbReference>
<dbReference type="AlphaFoldDB" id="A0A023X1G3"/>
<dbReference type="RefSeq" id="WP_038680642.1">
    <property type="nucleotide sequence ID" value="NZ_CP007514.1"/>
</dbReference>
<dbReference type="Proteomes" id="UP000025229">
    <property type="component" value="Chromosome"/>
</dbReference>
<dbReference type="InterPro" id="IPR014748">
    <property type="entry name" value="Enoyl-CoA_hydra_C"/>
</dbReference>
<dbReference type="eggNOG" id="COG1024">
    <property type="taxonomic scope" value="Bacteria"/>
</dbReference>
<dbReference type="PATRIC" id="fig|42256.3.peg.632"/>
<dbReference type="SUPFAM" id="SSF52096">
    <property type="entry name" value="ClpP/crotonase"/>
    <property type="match status" value="1"/>
</dbReference>
<dbReference type="Pfam" id="PF00378">
    <property type="entry name" value="ECH_1"/>
    <property type="match status" value="1"/>
</dbReference>
<gene>
    <name evidence="3" type="ORF">RradSPS_0621</name>
    <name evidence="4" type="ORF">SIL72_04670</name>
</gene>
<reference evidence="4" key="2">
    <citation type="submission" date="2023-11" db="EMBL/GenBank/DDBJ databases">
        <title>MicrobeMod: A computational toolkit for identifying prokaryotic methylation and restriction-modification with nanopore sequencing.</title>
        <authorList>
            <person name="Crits-Christoph A."/>
            <person name="Kang S.C."/>
            <person name="Lee H."/>
            <person name="Ostrov N."/>
        </authorList>
    </citation>
    <scope>NUCLEOTIDE SEQUENCE</scope>
    <source>
        <strain evidence="4">ATCC 51242</strain>
    </source>
</reference>
<dbReference type="InterPro" id="IPR001753">
    <property type="entry name" value="Enoyl-CoA_hydra/iso"/>
</dbReference>
<evidence type="ECO:0000313" key="4">
    <source>
        <dbReference type="EMBL" id="MDX5893318.1"/>
    </source>
</evidence>
<dbReference type="OrthoDB" id="9777711at2"/>
<evidence type="ECO:0000256" key="2">
    <source>
        <dbReference type="RuleBase" id="RU003707"/>
    </source>
</evidence>
<dbReference type="EMBL" id="JAWXXX010000001">
    <property type="protein sequence ID" value="MDX5893318.1"/>
    <property type="molecule type" value="Genomic_DNA"/>
</dbReference>
<dbReference type="InterPro" id="IPR029045">
    <property type="entry name" value="ClpP/crotonase-like_dom_sf"/>
</dbReference>
<dbReference type="PANTHER" id="PTHR43802:SF1">
    <property type="entry name" value="IP11341P-RELATED"/>
    <property type="match status" value="1"/>
</dbReference>
<dbReference type="CDD" id="cd06558">
    <property type="entry name" value="crotonase-like"/>
    <property type="match status" value="1"/>
</dbReference>
<dbReference type="EMBL" id="CP007514">
    <property type="protein sequence ID" value="AHY45904.1"/>
    <property type="molecule type" value="Genomic_DNA"/>
</dbReference>
<evidence type="ECO:0000313" key="3">
    <source>
        <dbReference type="EMBL" id="AHY45904.1"/>
    </source>
</evidence>
<dbReference type="Gene3D" id="1.10.12.10">
    <property type="entry name" value="Lyase 2-enoyl-coa Hydratase, Chain A, domain 2"/>
    <property type="match status" value="1"/>
</dbReference>
<dbReference type="STRING" id="42256.RradSPS_0621"/>
<sequence>MSETQGKTVEYEKREDGVAVITLNRPKRLNAFNGRMHEELLAALEDAGDDGSVRAVVLAGAGRGFSAGADLSSFTEEVEEDEPDLGRYLRETYSREIVKLVRMEKPVVGALHGPVYGAGFGLALACDVRVAAESAKFSVAFIKIGLMPDAGVSFFLPRVVGLGRAMQMSMTGDPVEAEEAERIGLVSRVVPEEALLDEAISFAARLASLPTKAMGRIKASLYASFESDLETALETEAKGQTFCGYTEDHREGVAAFAEKREPNFTGR</sequence>
<name>A0A023X1G3_RUBRA</name>
<dbReference type="PROSITE" id="PS00166">
    <property type="entry name" value="ENOYL_COA_HYDRATASE"/>
    <property type="match status" value="1"/>
</dbReference>
<dbReference type="Proteomes" id="UP001281130">
    <property type="component" value="Unassembled WGS sequence"/>
</dbReference>
<comment type="similarity">
    <text evidence="1 2">Belongs to the enoyl-CoA hydratase/isomerase family.</text>
</comment>
<dbReference type="GO" id="GO:0003824">
    <property type="term" value="F:catalytic activity"/>
    <property type="evidence" value="ECO:0007669"/>
    <property type="project" value="InterPro"/>
</dbReference>
<dbReference type="InterPro" id="IPR018376">
    <property type="entry name" value="Enoyl-CoA_hyd/isom_CS"/>
</dbReference>
<keyword evidence="5" id="KW-1185">Reference proteome</keyword>
<protein>
    <submittedName>
        <fullName evidence="4">Enoyl-CoA hydratase-related protein</fullName>
    </submittedName>
    <submittedName>
        <fullName evidence="3">Enoyl-CoA hydratase/carnithine racemase</fullName>
    </submittedName>
</protein>
<evidence type="ECO:0000313" key="5">
    <source>
        <dbReference type="Proteomes" id="UP000025229"/>
    </source>
</evidence>
<organism evidence="3 5">
    <name type="scientific">Rubrobacter radiotolerans</name>
    <name type="common">Arthrobacter radiotolerans</name>
    <dbReference type="NCBI Taxonomy" id="42256"/>
    <lineage>
        <taxon>Bacteria</taxon>
        <taxon>Bacillati</taxon>
        <taxon>Actinomycetota</taxon>
        <taxon>Rubrobacteria</taxon>
        <taxon>Rubrobacterales</taxon>
        <taxon>Rubrobacteraceae</taxon>
        <taxon>Rubrobacter</taxon>
    </lineage>
</organism>
<dbReference type="PANTHER" id="PTHR43802">
    <property type="entry name" value="ENOYL-COA HYDRATASE"/>
    <property type="match status" value="1"/>
</dbReference>
<evidence type="ECO:0000256" key="1">
    <source>
        <dbReference type="ARBA" id="ARBA00005254"/>
    </source>
</evidence>